<feature type="signal peptide" evidence="8">
    <location>
        <begin position="1"/>
        <end position="21"/>
    </location>
</feature>
<dbReference type="PANTHER" id="PTHR30026">
    <property type="entry name" value="OUTER MEMBRANE PROTEIN TOLC"/>
    <property type="match status" value="1"/>
</dbReference>
<gene>
    <name evidence="9" type="ORF">E6K79_02390</name>
</gene>
<keyword evidence="6" id="KW-0472">Membrane</keyword>
<evidence type="ECO:0000256" key="6">
    <source>
        <dbReference type="ARBA" id="ARBA00023136"/>
    </source>
</evidence>
<evidence type="ECO:0000256" key="1">
    <source>
        <dbReference type="ARBA" id="ARBA00004442"/>
    </source>
</evidence>
<dbReference type="GO" id="GO:0015562">
    <property type="term" value="F:efflux transmembrane transporter activity"/>
    <property type="evidence" value="ECO:0007669"/>
    <property type="project" value="InterPro"/>
</dbReference>
<organism evidence="9 10">
    <name type="scientific">Eiseniibacteriota bacterium</name>
    <dbReference type="NCBI Taxonomy" id="2212470"/>
    <lineage>
        <taxon>Bacteria</taxon>
        <taxon>Candidatus Eiseniibacteriota</taxon>
    </lineage>
</organism>
<comment type="caution">
    <text evidence="9">The sequence shown here is derived from an EMBL/GenBank/DDBJ whole genome shotgun (WGS) entry which is preliminary data.</text>
</comment>
<dbReference type="Pfam" id="PF02321">
    <property type="entry name" value="OEP"/>
    <property type="match status" value="1"/>
</dbReference>
<proteinExistence type="inferred from homology"/>
<evidence type="ECO:0000313" key="9">
    <source>
        <dbReference type="EMBL" id="TMQ66774.1"/>
    </source>
</evidence>
<evidence type="ECO:0008006" key="11">
    <source>
        <dbReference type="Google" id="ProtNLM"/>
    </source>
</evidence>
<evidence type="ECO:0000256" key="2">
    <source>
        <dbReference type="ARBA" id="ARBA00007613"/>
    </source>
</evidence>
<keyword evidence="4" id="KW-1134">Transmembrane beta strand</keyword>
<dbReference type="InterPro" id="IPR051906">
    <property type="entry name" value="TolC-like"/>
</dbReference>
<dbReference type="AlphaFoldDB" id="A0A538TT40"/>
<evidence type="ECO:0000256" key="8">
    <source>
        <dbReference type="SAM" id="SignalP"/>
    </source>
</evidence>
<dbReference type="SUPFAM" id="SSF56954">
    <property type="entry name" value="Outer membrane efflux proteins (OEP)"/>
    <property type="match status" value="1"/>
</dbReference>
<comment type="similarity">
    <text evidence="2">Belongs to the outer membrane factor (OMF) (TC 1.B.17) family.</text>
</comment>
<evidence type="ECO:0000256" key="3">
    <source>
        <dbReference type="ARBA" id="ARBA00022448"/>
    </source>
</evidence>
<dbReference type="GO" id="GO:1990281">
    <property type="term" value="C:efflux pump complex"/>
    <property type="evidence" value="ECO:0007669"/>
    <property type="project" value="TreeGrafter"/>
</dbReference>
<keyword evidence="7" id="KW-0998">Cell outer membrane</keyword>
<name>A0A538TT40_UNCEI</name>
<dbReference type="GO" id="GO:0015288">
    <property type="term" value="F:porin activity"/>
    <property type="evidence" value="ECO:0007669"/>
    <property type="project" value="TreeGrafter"/>
</dbReference>
<protein>
    <recommendedName>
        <fullName evidence="11">TolC family protein</fullName>
    </recommendedName>
</protein>
<evidence type="ECO:0000256" key="5">
    <source>
        <dbReference type="ARBA" id="ARBA00022692"/>
    </source>
</evidence>
<evidence type="ECO:0000256" key="4">
    <source>
        <dbReference type="ARBA" id="ARBA00022452"/>
    </source>
</evidence>
<dbReference type="Gene3D" id="1.20.1600.10">
    <property type="entry name" value="Outer membrane efflux proteins (OEP)"/>
    <property type="match status" value="1"/>
</dbReference>
<evidence type="ECO:0000313" key="10">
    <source>
        <dbReference type="Proteomes" id="UP000317691"/>
    </source>
</evidence>
<dbReference type="EMBL" id="VBOZ01000008">
    <property type="protein sequence ID" value="TMQ66774.1"/>
    <property type="molecule type" value="Genomic_DNA"/>
</dbReference>
<sequence>MLRPAAAIAIALCLACSEASASSDPKTSSDSLSVRSCAAVALAGSVETQAARWSAAAAAQDATAARRNAAPELRLHSGALIAPSGFYDPAITNLGQYDFKVAMDLRLFDGDQRRRDRARSETSARQADAEFTAASGAAGLEAARLATEVLLARGGIERRRDQELWTARVLEAVRSSARAGLRSPSDVNRLQLDLQTLAMDRADLESAMASSARALGAFLDPASAGARFEAVRDTTWSEASPSEGDSSSVFHRFEGSADVRRAEAAAGFARLDLESARRLKAPQVGLSADAGLAGTDLTRIAPPESGGTGSDLGNRLRRDLGASLSLDMSLPLNRPGLGSTVAAREAEFRAAELRLTRARSTARLGALDLLSRWNDGARRLAAAESAAALAESNLLRVRSLYFAGSVSLLELLDSRRAWLDAADREASARHDLHLVFIESEIAR</sequence>
<dbReference type="InterPro" id="IPR003423">
    <property type="entry name" value="OMP_efflux"/>
</dbReference>
<comment type="subcellular location">
    <subcellularLocation>
        <location evidence="1">Cell outer membrane</location>
    </subcellularLocation>
</comment>
<keyword evidence="3" id="KW-0813">Transport</keyword>
<accession>A0A538TT40</accession>
<dbReference type="GO" id="GO:0009279">
    <property type="term" value="C:cell outer membrane"/>
    <property type="evidence" value="ECO:0007669"/>
    <property type="project" value="UniProtKB-SubCell"/>
</dbReference>
<feature type="chain" id="PRO_5022179920" description="TolC family protein" evidence="8">
    <location>
        <begin position="22"/>
        <end position="443"/>
    </location>
</feature>
<reference evidence="9 10" key="1">
    <citation type="journal article" date="2019" name="Nat. Microbiol.">
        <title>Mediterranean grassland soil C-N compound turnover is dependent on rainfall and depth, and is mediated by genomically divergent microorganisms.</title>
        <authorList>
            <person name="Diamond S."/>
            <person name="Andeer P.F."/>
            <person name="Li Z."/>
            <person name="Crits-Christoph A."/>
            <person name="Burstein D."/>
            <person name="Anantharaman K."/>
            <person name="Lane K.R."/>
            <person name="Thomas B.C."/>
            <person name="Pan C."/>
            <person name="Northen T.R."/>
            <person name="Banfield J.F."/>
        </authorList>
    </citation>
    <scope>NUCLEOTIDE SEQUENCE [LARGE SCALE GENOMIC DNA]</scope>
    <source>
        <strain evidence="9">WS_9</strain>
    </source>
</reference>
<keyword evidence="8" id="KW-0732">Signal</keyword>
<evidence type="ECO:0000256" key="7">
    <source>
        <dbReference type="ARBA" id="ARBA00023237"/>
    </source>
</evidence>
<dbReference type="Proteomes" id="UP000317691">
    <property type="component" value="Unassembled WGS sequence"/>
</dbReference>
<keyword evidence="5" id="KW-0812">Transmembrane</keyword>
<dbReference type="PANTHER" id="PTHR30026:SF20">
    <property type="entry name" value="OUTER MEMBRANE PROTEIN TOLC"/>
    <property type="match status" value="1"/>
</dbReference>